<keyword evidence="4" id="KW-1185">Reference proteome</keyword>
<proteinExistence type="predicted"/>
<evidence type="ECO:0000256" key="2">
    <source>
        <dbReference type="SAM" id="SignalP"/>
    </source>
</evidence>
<dbReference type="OrthoDB" id="8878063at2759"/>
<feature type="compositionally biased region" description="Low complexity" evidence="1">
    <location>
        <begin position="74"/>
        <end position="85"/>
    </location>
</feature>
<feature type="compositionally biased region" description="Acidic residues" evidence="1">
    <location>
        <begin position="202"/>
        <end position="212"/>
    </location>
</feature>
<reference evidence="3" key="1">
    <citation type="submission" date="2021-03" db="EMBL/GenBank/DDBJ databases">
        <title>Chromosome level genome of the anhydrobiotic midge Polypedilum vanderplanki.</title>
        <authorList>
            <person name="Yoshida Y."/>
            <person name="Kikawada T."/>
            <person name="Gusev O."/>
        </authorList>
    </citation>
    <scope>NUCLEOTIDE SEQUENCE</scope>
    <source>
        <strain evidence="3">NIAS01</strain>
        <tissue evidence="3">Whole body or cell culture</tissue>
    </source>
</reference>
<dbReference type="AlphaFoldDB" id="A0A9J6BB27"/>
<evidence type="ECO:0000256" key="1">
    <source>
        <dbReference type="SAM" id="MobiDB-lite"/>
    </source>
</evidence>
<name>A0A9J6BB27_POLVA</name>
<feature type="signal peptide" evidence="2">
    <location>
        <begin position="1"/>
        <end position="20"/>
    </location>
</feature>
<comment type="caution">
    <text evidence="3">The sequence shown here is derived from an EMBL/GenBank/DDBJ whole genome shotgun (WGS) entry which is preliminary data.</text>
</comment>
<feature type="region of interest" description="Disordered" evidence="1">
    <location>
        <begin position="299"/>
        <end position="326"/>
    </location>
</feature>
<dbReference type="EMBL" id="JADBJN010000004">
    <property type="protein sequence ID" value="KAG5667036.1"/>
    <property type="molecule type" value="Genomic_DNA"/>
</dbReference>
<feature type="region of interest" description="Disordered" evidence="1">
    <location>
        <begin position="52"/>
        <end position="85"/>
    </location>
</feature>
<sequence>MKIIIFFLIILACSLSLILSAPGSVDPVKLTRPTLTTTTLGTTTKTAIPMTTTSTVKETTTVSSEKPSKSIQQSTSDKNLSSSSEESSSSEILSIIENTSSSTSIISDSSSIINASKSAKEYLSSCPSYECRKCSIFDSETCTCTEIECLLFGTILDENCNCVCNLTDAGCPSGTSLNIKNCLCIEISSSSSEELSPTSESSSEESSSEESSTEPNYTEDLPSSTEEMFSSCSYIDCVRLNGKCSYFDHYVCACAVFDCFFGYTFDDNCNCVCNLTDADCPPGTSINPPYCYCTSSSKSYTSSEKSTSSSESSIERTSSSSEELPLTSESTNESYCDVLPSCKPCDMINYELCECIPLYVDCFGGFILTEDGCNCYCPLNQSTCPPNTIFLSNICECEHIDISSMDSFPESMTPSNEESSSLKCHQQKCLENEEWSQEHCSCVCRKNIECQPGYIFDSLICNCIPEHEPSCPEKFVYNSTLCECVCAEMIECDNLKVFDSDLCSCVCPSDAKINCENGQFNSETCQCIE</sequence>
<keyword evidence="2" id="KW-0732">Signal</keyword>
<evidence type="ECO:0000313" key="3">
    <source>
        <dbReference type="EMBL" id="KAG5667036.1"/>
    </source>
</evidence>
<dbReference type="Proteomes" id="UP001107558">
    <property type="component" value="Chromosome 4"/>
</dbReference>
<feature type="compositionally biased region" description="Low complexity" evidence="1">
    <location>
        <begin position="52"/>
        <end position="65"/>
    </location>
</feature>
<protein>
    <submittedName>
        <fullName evidence="3">Uncharacterized protein</fullName>
    </submittedName>
</protein>
<gene>
    <name evidence="3" type="ORF">PVAND_015037</name>
</gene>
<accession>A0A9J6BB27</accession>
<evidence type="ECO:0000313" key="4">
    <source>
        <dbReference type="Proteomes" id="UP001107558"/>
    </source>
</evidence>
<feature type="region of interest" description="Disordered" evidence="1">
    <location>
        <begin position="193"/>
        <end position="223"/>
    </location>
</feature>
<organism evidence="3 4">
    <name type="scientific">Polypedilum vanderplanki</name>
    <name type="common">Sleeping chironomid midge</name>
    <dbReference type="NCBI Taxonomy" id="319348"/>
    <lineage>
        <taxon>Eukaryota</taxon>
        <taxon>Metazoa</taxon>
        <taxon>Ecdysozoa</taxon>
        <taxon>Arthropoda</taxon>
        <taxon>Hexapoda</taxon>
        <taxon>Insecta</taxon>
        <taxon>Pterygota</taxon>
        <taxon>Neoptera</taxon>
        <taxon>Endopterygota</taxon>
        <taxon>Diptera</taxon>
        <taxon>Nematocera</taxon>
        <taxon>Chironomoidea</taxon>
        <taxon>Chironomidae</taxon>
        <taxon>Chironominae</taxon>
        <taxon>Polypedilum</taxon>
        <taxon>Polypedilum</taxon>
    </lineage>
</organism>
<feature type="chain" id="PRO_5039925269" evidence="2">
    <location>
        <begin position="21"/>
        <end position="529"/>
    </location>
</feature>